<evidence type="ECO:0000256" key="1">
    <source>
        <dbReference type="SAM" id="SignalP"/>
    </source>
</evidence>
<keyword evidence="1" id="KW-0732">Signal</keyword>
<dbReference type="Proteomes" id="UP000035017">
    <property type="component" value="Unassembled WGS sequence"/>
</dbReference>
<dbReference type="AlphaFoldDB" id="A0A0D0KMA6"/>
<organism evidence="2 3">
    <name type="scientific">Agrobacterium tumefaciens</name>
    <dbReference type="NCBI Taxonomy" id="358"/>
    <lineage>
        <taxon>Bacteria</taxon>
        <taxon>Pseudomonadati</taxon>
        <taxon>Pseudomonadota</taxon>
        <taxon>Alphaproteobacteria</taxon>
        <taxon>Hyphomicrobiales</taxon>
        <taxon>Rhizobiaceae</taxon>
        <taxon>Rhizobium/Agrobacterium group</taxon>
        <taxon>Agrobacterium</taxon>
        <taxon>Agrobacterium tumefaciens complex</taxon>
    </lineage>
</organism>
<evidence type="ECO:0008006" key="4">
    <source>
        <dbReference type="Google" id="ProtNLM"/>
    </source>
</evidence>
<sequence length="315" mass="35392">MPFFKKFIAATALVFVLQNSLAVGFVSRPAFSQTASEAAVSEEVTAKLNTYVKFLNQTLRASESLERYDSWVDMKKGPTGKERIIYGLYSLYDVRDEASAVVAATQADPKMPELDAAMAAYVETYQHLAPVIERANKYYERQDYKSDKMEAGKGFHKELAALAPAFEERRKTVDAALRTEKVKADLASLAALEQSEGKKSRWHVRNVMFRAEAIVDLMPTNDRPVVKMTDFKQALDDYSGAVREFDDYSLEHPDSFHVFESQPASLLSKLRDFNEKLEKAKGDARKGAGEDMHWLVSTYNTMVSTAETATTFAKD</sequence>
<evidence type="ECO:0000313" key="2">
    <source>
        <dbReference type="EMBL" id="KIP98099.1"/>
    </source>
</evidence>
<comment type="caution">
    <text evidence="2">The sequence shown here is derived from an EMBL/GenBank/DDBJ whole genome shotgun (WGS) entry which is preliminary data.</text>
</comment>
<dbReference type="EMBL" id="JXQV01000045">
    <property type="protein sequence ID" value="KIP98099.1"/>
    <property type="molecule type" value="Genomic_DNA"/>
</dbReference>
<feature type="chain" id="PRO_5002232027" description="DUF3829 domain-containing protein" evidence="1">
    <location>
        <begin position="23"/>
        <end position="315"/>
    </location>
</feature>
<evidence type="ECO:0000313" key="3">
    <source>
        <dbReference type="Proteomes" id="UP000035017"/>
    </source>
</evidence>
<name>A0A0D0KMA6_AGRTU</name>
<accession>A0A0D0KMA6</accession>
<proteinExistence type="predicted"/>
<dbReference type="InterPro" id="IPR024291">
    <property type="entry name" value="DUF3829"/>
</dbReference>
<gene>
    <name evidence="2" type="ORF">RU07_22970</name>
</gene>
<dbReference type="OrthoDB" id="8004422at2"/>
<protein>
    <recommendedName>
        <fullName evidence="4">DUF3829 domain-containing protein</fullName>
    </recommendedName>
</protein>
<dbReference type="Pfam" id="PF12889">
    <property type="entry name" value="DUF3829"/>
    <property type="match status" value="1"/>
</dbReference>
<reference evidence="2 3" key="1">
    <citation type="submission" date="2014-12" db="EMBL/GenBank/DDBJ databases">
        <title>16Stimator: statistical estimation of ribosomal gene copy numbers from draft genome assemblies.</title>
        <authorList>
            <person name="Perisin M.A."/>
            <person name="Vetter M."/>
            <person name="Gilbert J.A."/>
            <person name="Bergelson J."/>
        </authorList>
    </citation>
    <scope>NUCLEOTIDE SEQUENCE [LARGE SCALE GENOMIC DNA]</scope>
    <source>
        <strain evidence="2 3">MEJ076</strain>
    </source>
</reference>
<feature type="signal peptide" evidence="1">
    <location>
        <begin position="1"/>
        <end position="22"/>
    </location>
</feature>